<dbReference type="GO" id="GO:0009909">
    <property type="term" value="P:regulation of flower development"/>
    <property type="evidence" value="ECO:0007669"/>
    <property type="project" value="InterPro"/>
</dbReference>
<evidence type="ECO:0000256" key="2">
    <source>
        <dbReference type="ARBA" id="ARBA00023242"/>
    </source>
</evidence>
<dbReference type="Proteomes" id="UP001180020">
    <property type="component" value="Unassembled WGS sequence"/>
</dbReference>
<name>A0AAV9CAN4_ACOCL</name>
<dbReference type="InterPro" id="IPR045281">
    <property type="entry name" value="CONSTANS-like"/>
</dbReference>
<dbReference type="AlphaFoldDB" id="A0AAV9CAN4"/>
<dbReference type="EMBL" id="JAUJYO010000020">
    <property type="protein sequence ID" value="KAK1285740.1"/>
    <property type="molecule type" value="Genomic_DNA"/>
</dbReference>
<protein>
    <submittedName>
        <fullName evidence="5">Zinc finger protein CONSTANS-LIKE 5</fullName>
    </submittedName>
</protein>
<reference evidence="5" key="2">
    <citation type="submission" date="2023-06" db="EMBL/GenBank/DDBJ databases">
        <authorList>
            <person name="Ma L."/>
            <person name="Liu K.-W."/>
            <person name="Li Z."/>
            <person name="Hsiao Y.-Y."/>
            <person name="Qi Y."/>
            <person name="Fu T."/>
            <person name="Tang G."/>
            <person name="Zhang D."/>
            <person name="Sun W.-H."/>
            <person name="Liu D.-K."/>
            <person name="Li Y."/>
            <person name="Chen G.-Z."/>
            <person name="Liu X.-D."/>
            <person name="Liao X.-Y."/>
            <person name="Jiang Y.-T."/>
            <person name="Yu X."/>
            <person name="Hao Y."/>
            <person name="Huang J."/>
            <person name="Zhao X.-W."/>
            <person name="Ke S."/>
            <person name="Chen Y.-Y."/>
            <person name="Wu W.-L."/>
            <person name="Hsu J.-L."/>
            <person name="Lin Y.-F."/>
            <person name="Huang M.-D."/>
            <person name="Li C.-Y."/>
            <person name="Huang L."/>
            <person name="Wang Z.-W."/>
            <person name="Zhao X."/>
            <person name="Zhong W.-Y."/>
            <person name="Peng D.-H."/>
            <person name="Ahmad S."/>
            <person name="Lan S."/>
            <person name="Zhang J.-S."/>
            <person name="Tsai W.-C."/>
            <person name="Van De Peer Y."/>
            <person name="Liu Z.-J."/>
        </authorList>
    </citation>
    <scope>NUCLEOTIDE SEQUENCE</scope>
    <source>
        <strain evidence="5">CP</strain>
        <tissue evidence="5">Leaves</tissue>
    </source>
</reference>
<dbReference type="PANTHER" id="PTHR31319:SF71">
    <property type="entry name" value="CCT MOTIF FAMILY PROTEIN"/>
    <property type="match status" value="1"/>
</dbReference>
<accession>A0AAV9CAN4</accession>
<proteinExistence type="predicted"/>
<dbReference type="PANTHER" id="PTHR31319">
    <property type="entry name" value="ZINC FINGER PROTEIN CONSTANS-LIKE 4"/>
    <property type="match status" value="1"/>
</dbReference>
<gene>
    <name evidence="5" type="primary">COL5</name>
    <name evidence="5" type="ORF">QJS10_CPB20g01804</name>
</gene>
<dbReference type="InterPro" id="IPR010402">
    <property type="entry name" value="CCT_domain"/>
</dbReference>
<keyword evidence="2 3" id="KW-0539">Nucleus</keyword>
<dbReference type="GO" id="GO:0003700">
    <property type="term" value="F:DNA-binding transcription factor activity"/>
    <property type="evidence" value="ECO:0007669"/>
    <property type="project" value="TreeGrafter"/>
</dbReference>
<evidence type="ECO:0000256" key="3">
    <source>
        <dbReference type="PROSITE-ProRule" id="PRU00357"/>
    </source>
</evidence>
<dbReference type="Pfam" id="PF06203">
    <property type="entry name" value="CCT"/>
    <property type="match status" value="1"/>
</dbReference>
<sequence>MYAEERMYCAYISSFSHDMQDYCRISESNARNTLMQSSTVSDYDLGGEGDLFKAPEPIIEELLLSLDPMCAAFSFISNGEDLTSGETIKVADIGSMQNGPLLSEVFYECKKDLLAKSSAIEEESLGDVPEVKLPVVTVKDDLLEDLLEKCMVEEVQLEIDAPCVRVGEDRSAVKDGLFLDGAIQKSVSAGCLSSMDWLNGSGGRPSFLDFQGVDLGASLGLRRAHSENDIQTLGINNANFVQPSFDHHRLLSIGSYAIEERKQKLSRYRKKKSKRNFGRKIKYACRKALADSQPRVRGRFAKTEESEVPKLQM</sequence>
<evidence type="ECO:0000259" key="4">
    <source>
        <dbReference type="PROSITE" id="PS51017"/>
    </source>
</evidence>
<evidence type="ECO:0000313" key="6">
    <source>
        <dbReference type="Proteomes" id="UP001180020"/>
    </source>
</evidence>
<reference evidence="5" key="1">
    <citation type="journal article" date="2023" name="Nat. Commun.">
        <title>Diploid and tetraploid genomes of Acorus and the evolution of monocots.</title>
        <authorList>
            <person name="Ma L."/>
            <person name="Liu K.W."/>
            <person name="Li Z."/>
            <person name="Hsiao Y.Y."/>
            <person name="Qi Y."/>
            <person name="Fu T."/>
            <person name="Tang G.D."/>
            <person name="Zhang D."/>
            <person name="Sun W.H."/>
            <person name="Liu D.K."/>
            <person name="Li Y."/>
            <person name="Chen G.Z."/>
            <person name="Liu X.D."/>
            <person name="Liao X.Y."/>
            <person name="Jiang Y.T."/>
            <person name="Yu X."/>
            <person name="Hao Y."/>
            <person name="Huang J."/>
            <person name="Zhao X.W."/>
            <person name="Ke S."/>
            <person name="Chen Y.Y."/>
            <person name="Wu W.L."/>
            <person name="Hsu J.L."/>
            <person name="Lin Y.F."/>
            <person name="Huang M.D."/>
            <person name="Li C.Y."/>
            <person name="Huang L."/>
            <person name="Wang Z.W."/>
            <person name="Zhao X."/>
            <person name="Zhong W.Y."/>
            <person name="Peng D.H."/>
            <person name="Ahmad S."/>
            <person name="Lan S."/>
            <person name="Zhang J.S."/>
            <person name="Tsai W.C."/>
            <person name="Van de Peer Y."/>
            <person name="Liu Z.J."/>
        </authorList>
    </citation>
    <scope>NUCLEOTIDE SEQUENCE</scope>
    <source>
        <strain evidence="5">CP</strain>
    </source>
</reference>
<evidence type="ECO:0000313" key="5">
    <source>
        <dbReference type="EMBL" id="KAK1285740.1"/>
    </source>
</evidence>
<comment type="subcellular location">
    <subcellularLocation>
        <location evidence="1 3">Nucleus</location>
    </subcellularLocation>
</comment>
<evidence type="ECO:0000256" key="1">
    <source>
        <dbReference type="ARBA" id="ARBA00004123"/>
    </source>
</evidence>
<dbReference type="PROSITE" id="PS51017">
    <property type="entry name" value="CCT"/>
    <property type="match status" value="1"/>
</dbReference>
<feature type="domain" description="CCT" evidence="4">
    <location>
        <begin position="261"/>
        <end position="303"/>
    </location>
</feature>
<dbReference type="GO" id="GO:0005634">
    <property type="term" value="C:nucleus"/>
    <property type="evidence" value="ECO:0007669"/>
    <property type="project" value="UniProtKB-SubCell"/>
</dbReference>
<keyword evidence="6" id="KW-1185">Reference proteome</keyword>
<organism evidence="5 6">
    <name type="scientific">Acorus calamus</name>
    <name type="common">Sweet flag</name>
    <dbReference type="NCBI Taxonomy" id="4465"/>
    <lineage>
        <taxon>Eukaryota</taxon>
        <taxon>Viridiplantae</taxon>
        <taxon>Streptophyta</taxon>
        <taxon>Embryophyta</taxon>
        <taxon>Tracheophyta</taxon>
        <taxon>Spermatophyta</taxon>
        <taxon>Magnoliopsida</taxon>
        <taxon>Liliopsida</taxon>
        <taxon>Acoraceae</taxon>
        <taxon>Acorus</taxon>
    </lineage>
</organism>
<comment type="caution">
    <text evidence="5">The sequence shown here is derived from an EMBL/GenBank/DDBJ whole genome shotgun (WGS) entry which is preliminary data.</text>
</comment>